<dbReference type="EMBL" id="JAJHNU010000001">
    <property type="protein sequence ID" value="MDN4120562.1"/>
    <property type="molecule type" value="Genomic_DNA"/>
</dbReference>
<evidence type="ECO:0000313" key="2">
    <source>
        <dbReference type="Proteomes" id="UP001168613"/>
    </source>
</evidence>
<dbReference type="RefSeq" id="WP_266122132.1">
    <property type="nucleotide sequence ID" value="NZ_JAJHNU010000001.1"/>
</dbReference>
<evidence type="ECO:0000313" key="1">
    <source>
        <dbReference type="EMBL" id="MDN4120562.1"/>
    </source>
</evidence>
<comment type="caution">
    <text evidence="1">The sequence shown here is derived from an EMBL/GenBank/DDBJ whole genome shotgun (WGS) entry which is preliminary data.</text>
</comment>
<keyword evidence="2" id="KW-1185">Reference proteome</keyword>
<dbReference type="Proteomes" id="UP001168613">
    <property type="component" value="Unassembled WGS sequence"/>
</dbReference>
<dbReference type="InterPro" id="IPR032345">
    <property type="entry name" value="PnbB"/>
</dbReference>
<proteinExistence type="predicted"/>
<dbReference type="Pfam" id="PF16155">
    <property type="entry name" value="PnbB"/>
    <property type="match status" value="1"/>
</dbReference>
<sequence length="158" mass="17659">MEREHEFTQQISIITDFIGQQRLDAALQTSLNQHFPAQGEVVQSIYRRCLQAIEAGWMCQHSHGGIDYGRVVQPCPELQGFSVDVVNMEDVQGPHHSHPHGEIDLIMPVDNGALFDGHPGGWLVYGPESAHRPTVTEGRALVLYLLPQGAIEFTRQPR</sequence>
<gene>
    <name evidence="1" type="ORF">LMS43_04595</name>
</gene>
<protein>
    <submittedName>
        <fullName evidence="1">DUF4863 family protein</fullName>
    </submittedName>
</protein>
<name>A0ABT8EH22_9BURK</name>
<accession>A0ABT8EH22</accession>
<organism evidence="1 2">
    <name type="scientific">Alcaligenes endophyticus</name>
    <dbReference type="NCBI Taxonomy" id="1929088"/>
    <lineage>
        <taxon>Bacteria</taxon>
        <taxon>Pseudomonadati</taxon>
        <taxon>Pseudomonadota</taxon>
        <taxon>Betaproteobacteria</taxon>
        <taxon>Burkholderiales</taxon>
        <taxon>Alcaligenaceae</taxon>
        <taxon>Alcaligenes</taxon>
    </lineage>
</organism>
<reference evidence="1" key="1">
    <citation type="submission" date="2021-11" db="EMBL/GenBank/DDBJ databases">
        <title>Draft genome sequence of Alcaligenes endophyticus type strain CCUG 75668T.</title>
        <authorList>
            <person name="Salva-Serra F."/>
            <person name="Duran R.E."/>
            <person name="Seeger M."/>
            <person name="Moore E.R.B."/>
            <person name="Jaen-Luchoro D."/>
        </authorList>
    </citation>
    <scope>NUCLEOTIDE SEQUENCE</scope>
    <source>
        <strain evidence="1">CCUG 75668</strain>
    </source>
</reference>